<dbReference type="WBParaSite" id="nRc.2.0.1.t40549-RA">
    <property type="protein sequence ID" value="nRc.2.0.1.t40549-RA"/>
    <property type="gene ID" value="nRc.2.0.1.g40549"/>
</dbReference>
<feature type="compositionally biased region" description="Basic and acidic residues" evidence="1">
    <location>
        <begin position="53"/>
        <end position="65"/>
    </location>
</feature>
<feature type="compositionally biased region" description="Basic and acidic residues" evidence="1">
    <location>
        <begin position="14"/>
        <end position="43"/>
    </location>
</feature>
<keyword evidence="2" id="KW-1185">Reference proteome</keyword>
<organism evidence="2 3">
    <name type="scientific">Romanomermis culicivorax</name>
    <name type="common">Nematode worm</name>
    <dbReference type="NCBI Taxonomy" id="13658"/>
    <lineage>
        <taxon>Eukaryota</taxon>
        <taxon>Metazoa</taxon>
        <taxon>Ecdysozoa</taxon>
        <taxon>Nematoda</taxon>
        <taxon>Enoplea</taxon>
        <taxon>Dorylaimia</taxon>
        <taxon>Mermithida</taxon>
        <taxon>Mermithoidea</taxon>
        <taxon>Mermithidae</taxon>
        <taxon>Romanomermis</taxon>
    </lineage>
</organism>
<sequence>MHPEDLNYVPLKKKCPDLREEMKSKERKYEGKHPSNSKDRQKTLEWTSTLKPDQQKKDQTDEKEGQQPTMADSRMID</sequence>
<evidence type="ECO:0000313" key="2">
    <source>
        <dbReference type="Proteomes" id="UP000887565"/>
    </source>
</evidence>
<reference evidence="3" key="1">
    <citation type="submission" date="2022-11" db="UniProtKB">
        <authorList>
            <consortium name="WormBaseParasite"/>
        </authorList>
    </citation>
    <scope>IDENTIFICATION</scope>
</reference>
<name>A0A915KQ05_ROMCU</name>
<dbReference type="AlphaFoldDB" id="A0A915KQ05"/>
<evidence type="ECO:0000256" key="1">
    <source>
        <dbReference type="SAM" id="MobiDB-lite"/>
    </source>
</evidence>
<feature type="region of interest" description="Disordered" evidence="1">
    <location>
        <begin position="1"/>
        <end position="77"/>
    </location>
</feature>
<evidence type="ECO:0000313" key="3">
    <source>
        <dbReference type="WBParaSite" id="nRc.2.0.1.t40549-RA"/>
    </source>
</evidence>
<protein>
    <submittedName>
        <fullName evidence="3">Uncharacterized protein</fullName>
    </submittedName>
</protein>
<accession>A0A915KQ05</accession>
<proteinExistence type="predicted"/>
<dbReference type="Proteomes" id="UP000887565">
    <property type="component" value="Unplaced"/>
</dbReference>